<protein>
    <submittedName>
        <fullName evidence="2">Uncharacterized protein</fullName>
    </submittedName>
</protein>
<keyword evidence="3" id="KW-1185">Reference proteome</keyword>
<comment type="caution">
    <text evidence="2">The sequence shown here is derived from an EMBL/GenBank/DDBJ whole genome shotgun (WGS) entry which is preliminary data.</text>
</comment>
<evidence type="ECO:0000256" key="1">
    <source>
        <dbReference type="SAM" id="Phobius"/>
    </source>
</evidence>
<organism evidence="2 3">
    <name type="scientific">Paralimibaculum aggregatum</name>
    <dbReference type="NCBI Taxonomy" id="3036245"/>
    <lineage>
        <taxon>Bacteria</taxon>
        <taxon>Pseudomonadati</taxon>
        <taxon>Pseudomonadota</taxon>
        <taxon>Alphaproteobacteria</taxon>
        <taxon>Rhodobacterales</taxon>
        <taxon>Paracoccaceae</taxon>
        <taxon>Paralimibaculum</taxon>
    </lineage>
</organism>
<dbReference type="Proteomes" id="UP001239909">
    <property type="component" value="Unassembled WGS sequence"/>
</dbReference>
<proteinExistence type="predicted"/>
<feature type="transmembrane region" description="Helical" evidence="1">
    <location>
        <begin position="30"/>
        <end position="48"/>
    </location>
</feature>
<dbReference type="RefSeq" id="WP_285671062.1">
    <property type="nucleotide sequence ID" value="NZ_BSYI01000009.1"/>
</dbReference>
<keyword evidence="1" id="KW-1133">Transmembrane helix</keyword>
<accession>A0ABQ6LG41</accession>
<evidence type="ECO:0000313" key="3">
    <source>
        <dbReference type="Proteomes" id="UP001239909"/>
    </source>
</evidence>
<keyword evidence="1" id="KW-0812">Transmembrane</keyword>
<reference evidence="2 3" key="1">
    <citation type="submission" date="2023-04" db="EMBL/GenBank/DDBJ databases">
        <title>Marinoamorphus aggregata gen. nov., sp. Nov., isolate from tissue of brittle star Ophioplocus japonicus.</title>
        <authorList>
            <person name="Kawano K."/>
            <person name="Sawayama S."/>
            <person name="Nakagawa S."/>
        </authorList>
    </citation>
    <scope>NUCLEOTIDE SEQUENCE [LARGE SCALE GENOMIC DNA]</scope>
    <source>
        <strain evidence="2 3">NKW23</strain>
    </source>
</reference>
<keyword evidence="1" id="KW-0472">Membrane</keyword>
<evidence type="ECO:0000313" key="2">
    <source>
        <dbReference type="EMBL" id="GMG82293.1"/>
    </source>
</evidence>
<sequence length="69" mass="7584">MDPRKIAALLGFVFGIAALASHILSGVIDADYVFGTASAAVFATYGWYHLRRAREREEAAAERVRSRLT</sequence>
<gene>
    <name evidence="2" type="ORF">LNKW23_15060</name>
</gene>
<name>A0ABQ6LG41_9RHOB</name>
<dbReference type="EMBL" id="BSYI01000009">
    <property type="protein sequence ID" value="GMG82293.1"/>
    <property type="molecule type" value="Genomic_DNA"/>
</dbReference>